<sequence>MLFSTLNSWIFQVRKVFEDSIVKVRTHNLSMLRSPEILAKLQPFIVPHLCRQF</sequence>
<name>A0A5P8W401_9NOSO</name>
<evidence type="ECO:0000313" key="1">
    <source>
        <dbReference type="EMBL" id="QFS47468.1"/>
    </source>
</evidence>
<protein>
    <submittedName>
        <fullName evidence="1">Uncharacterized protein</fullName>
    </submittedName>
</protein>
<dbReference type="EMBL" id="CP045226">
    <property type="protein sequence ID" value="QFS47468.1"/>
    <property type="molecule type" value="Genomic_DNA"/>
</dbReference>
<evidence type="ECO:0000313" key="2">
    <source>
        <dbReference type="Proteomes" id="UP000326678"/>
    </source>
</evidence>
<accession>A0A5P8W401</accession>
<dbReference type="Proteomes" id="UP000326678">
    <property type="component" value="Chromosome Gxm1"/>
</dbReference>
<organism evidence="1 2">
    <name type="scientific">Nostoc sphaeroides CCNUC1</name>
    <dbReference type="NCBI Taxonomy" id="2653204"/>
    <lineage>
        <taxon>Bacteria</taxon>
        <taxon>Bacillati</taxon>
        <taxon>Cyanobacteriota</taxon>
        <taxon>Cyanophyceae</taxon>
        <taxon>Nostocales</taxon>
        <taxon>Nostocaceae</taxon>
        <taxon>Nostoc</taxon>
    </lineage>
</organism>
<dbReference type="KEGG" id="nsh:GXM_04960"/>
<proteinExistence type="predicted"/>
<reference evidence="1 2" key="1">
    <citation type="submission" date="2019-10" db="EMBL/GenBank/DDBJ databases">
        <title>Genomic and transcriptomic insights into the perfect genentic adaptation of a filamentous nitrogen-fixing cyanobacterium to rice fields.</title>
        <authorList>
            <person name="Chen Z."/>
        </authorList>
    </citation>
    <scope>NUCLEOTIDE SEQUENCE [LARGE SCALE GENOMIC DNA]</scope>
    <source>
        <strain evidence="1">CCNUC1</strain>
    </source>
</reference>
<gene>
    <name evidence="1" type="ORF">GXM_04960</name>
</gene>
<dbReference type="AlphaFoldDB" id="A0A5P8W401"/>
<keyword evidence="2" id="KW-1185">Reference proteome</keyword>